<dbReference type="InterPro" id="IPR006566">
    <property type="entry name" value="FBD"/>
</dbReference>
<evidence type="ECO:0000313" key="3">
    <source>
        <dbReference type="Proteomes" id="UP001054252"/>
    </source>
</evidence>
<dbReference type="InterPro" id="IPR036047">
    <property type="entry name" value="F-box-like_dom_sf"/>
</dbReference>
<reference evidence="2 3" key="1">
    <citation type="journal article" date="2021" name="Commun. Biol.">
        <title>The genome of Shorea leprosula (Dipterocarpaceae) highlights the ecological relevance of drought in aseasonal tropical rainforests.</title>
        <authorList>
            <person name="Ng K.K.S."/>
            <person name="Kobayashi M.J."/>
            <person name="Fawcett J.A."/>
            <person name="Hatakeyama M."/>
            <person name="Paape T."/>
            <person name="Ng C.H."/>
            <person name="Ang C.C."/>
            <person name="Tnah L.H."/>
            <person name="Lee C.T."/>
            <person name="Nishiyama T."/>
            <person name="Sese J."/>
            <person name="O'Brien M.J."/>
            <person name="Copetti D."/>
            <person name="Mohd Noor M.I."/>
            <person name="Ong R.C."/>
            <person name="Putra M."/>
            <person name="Sireger I.Z."/>
            <person name="Indrioko S."/>
            <person name="Kosugi Y."/>
            <person name="Izuno A."/>
            <person name="Isagi Y."/>
            <person name="Lee S.L."/>
            <person name="Shimizu K.K."/>
        </authorList>
    </citation>
    <scope>NUCLEOTIDE SEQUENCE [LARGE SCALE GENOMIC DNA]</scope>
    <source>
        <strain evidence="2">214</strain>
    </source>
</reference>
<dbReference type="PANTHER" id="PTHR34145">
    <property type="entry name" value="OS02G0105600 PROTEIN"/>
    <property type="match status" value="1"/>
</dbReference>
<dbReference type="SUPFAM" id="SSF81383">
    <property type="entry name" value="F-box domain"/>
    <property type="match status" value="1"/>
</dbReference>
<dbReference type="InterPro" id="IPR053772">
    <property type="entry name" value="At1g61320/At1g61330-like"/>
</dbReference>
<dbReference type="Gene3D" id="3.80.10.10">
    <property type="entry name" value="Ribonuclease Inhibitor"/>
    <property type="match status" value="1"/>
</dbReference>
<sequence>MASSPVEEGPDLISRLPDNILSEIISLLPVDEAVRTSILSPRWRYLWKFASRLDFDPKRMIRPSKKVLCQAQMLSNRLGISSGGSKLKKELFHAVLMINKVLICHIGKLTSCRIVHYADSVKHGHVGKWIQRLVSEKGVEILELKCKDFPSHASSSLAKRYFSLKLLDVRPGIFACPTLHVLEMTRYKLENDLPFTGCNNLRTLKLKWMSLSFETLNGIVSSCVLLENLIICSCIGFKQLKICNPNLKTLKLKALQLDEVLISTISLDVLVIDTLKCQARNLVVHTPLLRVFHAYCKESNEDKFFLLGLRGPPRERLKVAEIFEHCSGLLPQRSEHGYSQLMDQPNTFGNLRMLCIDLDLNNIREVLILNIVLRVCTFLQILEINIEDNNRDGDDNSENSSALPYPVSTLWDKRELCDCITHSLRVVSVKGFEGKEREMEFAEHIITKATMLERITICCADSCSRNGAIAAMGLLSLPRSSINVKIMLKPGPDNASKVGNEDFDGWIATLK</sequence>
<dbReference type="EMBL" id="BPVZ01000021">
    <property type="protein sequence ID" value="GKV04181.1"/>
    <property type="molecule type" value="Genomic_DNA"/>
</dbReference>
<feature type="domain" description="F-box" evidence="1">
    <location>
        <begin position="10"/>
        <end position="46"/>
    </location>
</feature>
<organism evidence="2 3">
    <name type="scientific">Rubroshorea leprosula</name>
    <dbReference type="NCBI Taxonomy" id="152421"/>
    <lineage>
        <taxon>Eukaryota</taxon>
        <taxon>Viridiplantae</taxon>
        <taxon>Streptophyta</taxon>
        <taxon>Embryophyta</taxon>
        <taxon>Tracheophyta</taxon>
        <taxon>Spermatophyta</taxon>
        <taxon>Magnoliopsida</taxon>
        <taxon>eudicotyledons</taxon>
        <taxon>Gunneridae</taxon>
        <taxon>Pentapetalae</taxon>
        <taxon>rosids</taxon>
        <taxon>malvids</taxon>
        <taxon>Malvales</taxon>
        <taxon>Dipterocarpaceae</taxon>
        <taxon>Rubroshorea</taxon>
    </lineage>
</organism>
<dbReference type="InterPro" id="IPR032675">
    <property type="entry name" value="LRR_dom_sf"/>
</dbReference>
<dbReference type="InterPro" id="IPR001810">
    <property type="entry name" value="F-box_dom"/>
</dbReference>
<gene>
    <name evidence="2" type="ORF">SLEP1_g16376</name>
</gene>
<dbReference type="AlphaFoldDB" id="A0AAV5IWL9"/>
<comment type="caution">
    <text evidence="2">The sequence shown here is derived from an EMBL/GenBank/DDBJ whole genome shotgun (WGS) entry which is preliminary data.</text>
</comment>
<evidence type="ECO:0000259" key="1">
    <source>
        <dbReference type="PROSITE" id="PS50181"/>
    </source>
</evidence>
<protein>
    <recommendedName>
        <fullName evidence="1">F-box domain-containing protein</fullName>
    </recommendedName>
</protein>
<dbReference type="InterPro" id="IPR053781">
    <property type="entry name" value="F-box_AtFBL13-like"/>
</dbReference>
<keyword evidence="3" id="KW-1185">Reference proteome</keyword>
<dbReference type="CDD" id="cd22160">
    <property type="entry name" value="F-box_AtFBL13-like"/>
    <property type="match status" value="1"/>
</dbReference>
<dbReference type="SMART" id="SM00579">
    <property type="entry name" value="FBD"/>
    <property type="match status" value="1"/>
</dbReference>
<proteinExistence type="predicted"/>
<dbReference type="SUPFAM" id="SSF52047">
    <property type="entry name" value="RNI-like"/>
    <property type="match status" value="1"/>
</dbReference>
<dbReference type="PANTHER" id="PTHR34145:SF28">
    <property type="entry name" value="F-BOX DOMAIN-CONTAINING PROTEIN"/>
    <property type="match status" value="1"/>
</dbReference>
<dbReference type="PROSITE" id="PS50181">
    <property type="entry name" value="FBOX"/>
    <property type="match status" value="1"/>
</dbReference>
<dbReference type="Pfam" id="PF23622">
    <property type="entry name" value="LRR_At1g61320_AtMIF1"/>
    <property type="match status" value="1"/>
</dbReference>
<dbReference type="Pfam" id="PF00646">
    <property type="entry name" value="F-box"/>
    <property type="match status" value="1"/>
</dbReference>
<name>A0AAV5IWL9_9ROSI</name>
<accession>A0AAV5IWL9</accession>
<evidence type="ECO:0000313" key="2">
    <source>
        <dbReference type="EMBL" id="GKV04181.1"/>
    </source>
</evidence>
<dbReference type="InterPro" id="IPR055357">
    <property type="entry name" value="LRR_At1g61320_AtMIF1"/>
</dbReference>
<dbReference type="Proteomes" id="UP001054252">
    <property type="component" value="Unassembled WGS sequence"/>
</dbReference>